<feature type="chain" id="PRO_5044987589" evidence="2">
    <location>
        <begin position="22"/>
        <end position="476"/>
    </location>
</feature>
<keyword evidence="4" id="KW-1185">Reference proteome</keyword>
<dbReference type="Gene3D" id="2.20.200.10">
    <property type="entry name" value="Outer membrane efflux proteins (OEP)"/>
    <property type="match status" value="1"/>
</dbReference>
<sequence>MHLRTFTAVSVALALSGCAIVMPPAKVDAAPALQWQAPLPHQGTVGSLAQWWQKQGDPLLVELIDAAQAVSPNVAQALARVESARAQRTTANAALLPKLDASVSASRGVSQPDVPVATTQSVGLQASWELDLVGANRAVSNAADAQFQGTQAQWHDARVSVAAEVATTYYSYATCTQLLGVARKDAASRQETARLTELNAKAGFAALSVAALARASAADGSSRVTQQQAACDLDVKALVALTGLPEQELRKKLAAAPLNSAQAAPVSIASVPAQTLTQRPDVFAAERDVIVASAQVGSAKAQRYPRLTLSGSVGALRVSSMGRETNLDTWSFGPLAVTLPLFDGGQRKANVVSAEAAYAQSVSAYRGKVRQAVREVEEALVNLQSTDARKQDAAVATAGYAESLAATQARYGQGLASLVELEDARRNALAAESAQLSLGLERNRAWVSLYRALGGGFEPDRLNADATSSAADQPRL</sequence>
<dbReference type="Proteomes" id="UP001321700">
    <property type="component" value="Unassembled WGS sequence"/>
</dbReference>
<protein>
    <submittedName>
        <fullName evidence="3">Efflux transporter outer membrane subunit</fullName>
    </submittedName>
</protein>
<evidence type="ECO:0000313" key="4">
    <source>
        <dbReference type="Proteomes" id="UP001321700"/>
    </source>
</evidence>
<keyword evidence="2" id="KW-0564">Palmitate</keyword>
<keyword evidence="2" id="KW-0812">Transmembrane</keyword>
<feature type="signal peptide" evidence="2">
    <location>
        <begin position="1"/>
        <end position="21"/>
    </location>
</feature>
<evidence type="ECO:0000256" key="1">
    <source>
        <dbReference type="ARBA" id="ARBA00007613"/>
    </source>
</evidence>
<dbReference type="NCBIfam" id="TIGR01845">
    <property type="entry name" value="outer_NodT"/>
    <property type="match status" value="1"/>
</dbReference>
<accession>A0ABU3KQC5</accession>
<dbReference type="InterPro" id="IPR003423">
    <property type="entry name" value="OMP_efflux"/>
</dbReference>
<keyword evidence="2" id="KW-1134">Transmembrane beta strand</keyword>
<keyword evidence="2" id="KW-0732">Signal</keyword>
<dbReference type="SUPFAM" id="SSF56954">
    <property type="entry name" value="Outer membrane efflux proteins (OEP)"/>
    <property type="match status" value="1"/>
</dbReference>
<dbReference type="InterPro" id="IPR010131">
    <property type="entry name" value="MdtP/NodT-like"/>
</dbReference>
<evidence type="ECO:0000313" key="3">
    <source>
        <dbReference type="EMBL" id="MDT7520016.1"/>
    </source>
</evidence>
<comment type="similarity">
    <text evidence="1 2">Belongs to the outer membrane factor (OMF) (TC 1.B.17) family.</text>
</comment>
<proteinExistence type="inferred from homology"/>
<keyword evidence="2" id="KW-0449">Lipoprotein</keyword>
<dbReference type="EMBL" id="JAVBIK010000001">
    <property type="protein sequence ID" value="MDT7520016.1"/>
    <property type="molecule type" value="Genomic_DNA"/>
</dbReference>
<comment type="subcellular location">
    <subcellularLocation>
        <location evidence="2">Cell membrane</location>
        <topology evidence="2">Lipid-anchor</topology>
    </subcellularLocation>
</comment>
<dbReference type="Gene3D" id="1.20.1600.10">
    <property type="entry name" value="Outer membrane efflux proteins (OEP)"/>
    <property type="match status" value="1"/>
</dbReference>
<keyword evidence="2" id="KW-0472">Membrane</keyword>
<evidence type="ECO:0000256" key="2">
    <source>
        <dbReference type="RuleBase" id="RU362097"/>
    </source>
</evidence>
<dbReference type="Pfam" id="PF02321">
    <property type="entry name" value="OEP"/>
    <property type="match status" value="2"/>
</dbReference>
<dbReference type="RefSeq" id="WP_313875654.1">
    <property type="nucleotide sequence ID" value="NZ_JAVBIK010000001.1"/>
</dbReference>
<reference evidence="3 4" key="1">
    <citation type="submission" date="2023-08" db="EMBL/GenBank/DDBJ databases">
        <title>Rhodoferax potami sp. nov. and Rhodoferax mekongensis sp. nov., isolated from the Mekong River in Thailand.</title>
        <authorList>
            <person name="Kitikhun S."/>
            <person name="Charoenyingcharoen P."/>
            <person name="Siriarchawattana P."/>
            <person name="Likhitrattanapisal S."/>
            <person name="Nilsakha T."/>
            <person name="Chanpet A."/>
            <person name="Rattanawaree P."/>
            <person name="Ingsriswang S."/>
        </authorList>
    </citation>
    <scope>NUCLEOTIDE SEQUENCE [LARGE SCALE GENOMIC DNA]</scope>
    <source>
        <strain evidence="3 4">TBRC 17660</strain>
    </source>
</reference>
<dbReference type="PROSITE" id="PS51257">
    <property type="entry name" value="PROKAR_LIPOPROTEIN"/>
    <property type="match status" value="1"/>
</dbReference>
<dbReference type="PANTHER" id="PTHR30203:SF29">
    <property type="entry name" value="PROTEIN CYAE"/>
    <property type="match status" value="1"/>
</dbReference>
<name>A0ABU3KQC5_9BURK</name>
<comment type="caution">
    <text evidence="3">The sequence shown here is derived from an EMBL/GenBank/DDBJ whole genome shotgun (WGS) entry which is preliminary data.</text>
</comment>
<dbReference type="PANTHER" id="PTHR30203">
    <property type="entry name" value="OUTER MEMBRANE CATION EFFLUX PROTEIN"/>
    <property type="match status" value="1"/>
</dbReference>
<organism evidence="3 4">
    <name type="scientific">Rhodoferax potami</name>
    <dbReference type="NCBI Taxonomy" id="3068338"/>
    <lineage>
        <taxon>Bacteria</taxon>
        <taxon>Pseudomonadati</taxon>
        <taxon>Pseudomonadota</taxon>
        <taxon>Betaproteobacteria</taxon>
        <taxon>Burkholderiales</taxon>
        <taxon>Comamonadaceae</taxon>
        <taxon>Rhodoferax</taxon>
    </lineage>
</organism>
<gene>
    <name evidence="3" type="ORF">RAE19_15065</name>
</gene>